<accession>A0ABN0ZC87</accession>
<dbReference type="Gene3D" id="3.30.420.10">
    <property type="entry name" value="Ribonuclease H-like superfamily/Ribonuclease H"/>
    <property type="match status" value="1"/>
</dbReference>
<reference evidence="2 3" key="1">
    <citation type="journal article" date="2019" name="Int. J. Syst. Evol. Microbiol.">
        <title>The Global Catalogue of Microorganisms (GCM) 10K type strain sequencing project: providing services to taxonomists for standard genome sequencing and annotation.</title>
        <authorList>
            <consortium name="The Broad Institute Genomics Platform"/>
            <consortium name="The Broad Institute Genome Sequencing Center for Infectious Disease"/>
            <person name="Wu L."/>
            <person name="Ma J."/>
        </authorList>
    </citation>
    <scope>NUCLEOTIDE SEQUENCE [LARGE SCALE GENOMIC DNA]</scope>
    <source>
        <strain evidence="2 3">JCM 10649</strain>
    </source>
</reference>
<dbReference type="EMBL" id="BAAAHB010000001">
    <property type="protein sequence ID" value="GAA0443076.1"/>
    <property type="molecule type" value="Genomic_DNA"/>
</dbReference>
<evidence type="ECO:0000259" key="1">
    <source>
        <dbReference type="Pfam" id="PF13358"/>
    </source>
</evidence>
<dbReference type="InterPro" id="IPR036397">
    <property type="entry name" value="RNaseH_sf"/>
</dbReference>
<organism evidence="2 3">
    <name type="scientific">Streptomyces stramineus</name>
    <dbReference type="NCBI Taxonomy" id="173861"/>
    <lineage>
        <taxon>Bacteria</taxon>
        <taxon>Bacillati</taxon>
        <taxon>Actinomycetota</taxon>
        <taxon>Actinomycetes</taxon>
        <taxon>Kitasatosporales</taxon>
        <taxon>Streptomycetaceae</taxon>
        <taxon>Streptomyces</taxon>
    </lineage>
</organism>
<proteinExistence type="predicted"/>
<feature type="domain" description="Tc1-like transposase DDE" evidence="1">
    <location>
        <begin position="277"/>
        <end position="422"/>
    </location>
</feature>
<dbReference type="NCBIfam" id="NF033545">
    <property type="entry name" value="transpos_IS630"/>
    <property type="match status" value="1"/>
</dbReference>
<dbReference type="InterPro" id="IPR052702">
    <property type="entry name" value="MscS-like_channel"/>
</dbReference>
<name>A0ABN0ZC87_9ACTN</name>
<dbReference type="Pfam" id="PF13565">
    <property type="entry name" value="HTH_32"/>
    <property type="match status" value="1"/>
</dbReference>
<dbReference type="PANTHER" id="PTHR30347:SF1">
    <property type="entry name" value="MECHANOSENSITIVE CHANNEL MSCK"/>
    <property type="match status" value="1"/>
</dbReference>
<gene>
    <name evidence="2" type="ORF">GCM10009544_02330</name>
</gene>
<evidence type="ECO:0000313" key="2">
    <source>
        <dbReference type="EMBL" id="GAA0443076.1"/>
    </source>
</evidence>
<protein>
    <submittedName>
        <fullName evidence="2">IS630 family transposase</fullName>
    </submittedName>
</protein>
<dbReference type="InterPro" id="IPR009057">
    <property type="entry name" value="Homeodomain-like_sf"/>
</dbReference>
<dbReference type="Pfam" id="PF13551">
    <property type="entry name" value="HTH_29"/>
    <property type="match status" value="1"/>
</dbReference>
<sequence>MCLYCGYWNEFEAGGVQHWAPGCGQLVVAGGTAGEDEGGSVGPVLVGIQRPERRLAERARIVLACAGGAPNVRVAADLKVTADTVRKWRARFAAHRLEGLVDVPRPGRRKAELVLSEAERAQLTRWSRRAKTAQFLALRARIVLRCAEGGTNKQVAAELGVHEQSVNRWRARFVKHRLDGLTDEPRPGRPPSILLDQVEDVVIATLESTPGRDTHWSRASMAARTGLSKSTIGRIWKRFDLKPHLQDAFKLSTDPQFVAKVVDVVGLYHHPPEKAVVLCVDEKAQIQALDRSQPVLPMMPGMPERRTHDYLRHGITSLFAAFNIADGTVIGELHRRHRAIEFKKFLVTIDKAVPVGLDVHLVCDNYATHNTPEIKAWLGKHPRFHVHFTPTGSSWINQVERWFGILTDKLIRRGVHTSVKALENDISAWIDSWNENPRPFTWTKTAHEILHSLAGYLAKITPPATEKQGQT</sequence>
<dbReference type="Pfam" id="PF13358">
    <property type="entry name" value="DDE_3"/>
    <property type="match status" value="1"/>
</dbReference>
<dbReference type="SUPFAM" id="SSF46689">
    <property type="entry name" value="Homeodomain-like"/>
    <property type="match status" value="2"/>
</dbReference>
<comment type="caution">
    <text evidence="2">The sequence shown here is derived from an EMBL/GenBank/DDBJ whole genome shotgun (WGS) entry which is preliminary data.</text>
</comment>
<keyword evidence="3" id="KW-1185">Reference proteome</keyword>
<dbReference type="InterPro" id="IPR012337">
    <property type="entry name" value="RNaseH-like_sf"/>
</dbReference>
<dbReference type="Proteomes" id="UP001499895">
    <property type="component" value="Unassembled WGS sequence"/>
</dbReference>
<dbReference type="InterPro" id="IPR047655">
    <property type="entry name" value="Transpos_IS630-like"/>
</dbReference>
<dbReference type="SUPFAM" id="SSF53098">
    <property type="entry name" value="Ribonuclease H-like"/>
    <property type="match status" value="1"/>
</dbReference>
<evidence type="ECO:0000313" key="3">
    <source>
        <dbReference type="Proteomes" id="UP001499895"/>
    </source>
</evidence>
<dbReference type="InterPro" id="IPR038717">
    <property type="entry name" value="Tc1-like_DDE_dom"/>
</dbReference>
<dbReference type="PANTHER" id="PTHR30347">
    <property type="entry name" value="POTASSIUM CHANNEL RELATED"/>
    <property type="match status" value="1"/>
</dbReference>